<dbReference type="AlphaFoldDB" id="A0A067T4F7"/>
<keyword evidence="2" id="KW-1185">Reference proteome</keyword>
<evidence type="ECO:0000313" key="2">
    <source>
        <dbReference type="Proteomes" id="UP000027222"/>
    </source>
</evidence>
<evidence type="ECO:0008006" key="3">
    <source>
        <dbReference type="Google" id="ProtNLM"/>
    </source>
</evidence>
<evidence type="ECO:0000313" key="1">
    <source>
        <dbReference type="EMBL" id="KDR78055.1"/>
    </source>
</evidence>
<accession>A0A067T4F7</accession>
<dbReference type="HOGENOM" id="CLU_918447_0_0_1"/>
<reference evidence="2" key="1">
    <citation type="journal article" date="2014" name="Proc. Natl. Acad. Sci. U.S.A.">
        <title>Extensive sampling of basidiomycete genomes demonstrates inadequacy of the white-rot/brown-rot paradigm for wood decay fungi.</title>
        <authorList>
            <person name="Riley R."/>
            <person name="Salamov A.A."/>
            <person name="Brown D.W."/>
            <person name="Nagy L.G."/>
            <person name="Floudas D."/>
            <person name="Held B.W."/>
            <person name="Levasseur A."/>
            <person name="Lombard V."/>
            <person name="Morin E."/>
            <person name="Otillar R."/>
            <person name="Lindquist E.A."/>
            <person name="Sun H."/>
            <person name="LaButti K.M."/>
            <person name="Schmutz J."/>
            <person name="Jabbour D."/>
            <person name="Luo H."/>
            <person name="Baker S.E."/>
            <person name="Pisabarro A.G."/>
            <person name="Walton J.D."/>
            <person name="Blanchette R.A."/>
            <person name="Henrissat B."/>
            <person name="Martin F."/>
            <person name="Cullen D."/>
            <person name="Hibbett D.S."/>
            <person name="Grigoriev I.V."/>
        </authorList>
    </citation>
    <scope>NUCLEOTIDE SEQUENCE [LARGE SCALE GENOMIC DNA]</scope>
    <source>
        <strain evidence="2">CBS 339.88</strain>
    </source>
</reference>
<organism evidence="1 2">
    <name type="scientific">Galerina marginata (strain CBS 339.88)</name>
    <dbReference type="NCBI Taxonomy" id="685588"/>
    <lineage>
        <taxon>Eukaryota</taxon>
        <taxon>Fungi</taxon>
        <taxon>Dikarya</taxon>
        <taxon>Basidiomycota</taxon>
        <taxon>Agaricomycotina</taxon>
        <taxon>Agaricomycetes</taxon>
        <taxon>Agaricomycetidae</taxon>
        <taxon>Agaricales</taxon>
        <taxon>Agaricineae</taxon>
        <taxon>Strophariaceae</taxon>
        <taxon>Galerina</taxon>
    </lineage>
</organism>
<name>A0A067T4F7_GALM3</name>
<proteinExistence type="predicted"/>
<dbReference type="OrthoDB" id="3256525at2759"/>
<gene>
    <name evidence="1" type="ORF">GALMADRAFT_224448</name>
</gene>
<dbReference type="Proteomes" id="UP000027222">
    <property type="component" value="Unassembled WGS sequence"/>
</dbReference>
<dbReference type="EMBL" id="KL142375">
    <property type="protein sequence ID" value="KDR78055.1"/>
    <property type="molecule type" value="Genomic_DNA"/>
</dbReference>
<protein>
    <recommendedName>
        <fullName evidence="3">F-box domain-containing protein</fullName>
    </recommendedName>
</protein>
<sequence length="303" mass="34596">MSANGPNTVTKPRKLFPFVESTPPEIWSQIFRHAAGEHIDEDLFFSSAVLNGVDWKRLKEFKKSLVTRRSLARVCKAWSGTSHPFLYEYLFLGRGRSILPLRDAISASRRLVDETGEEPSTAFGWWTRRLDVHMRDDATEKLKPLDILKAVADIIACLPNLQILTFSINGRLYDLVKELPANILGSCPKSLKAIHWDNTPLGYCLMPTIEDWTSFLENHPKLVSIRYKYWATVTSDTKIKLDTLKILHPYNSYSSEPAKACNLMNFDLPAHSFFTSIRVTAYCHPSRFTVHQKVSTRNTPKIP</sequence>